<keyword evidence="9 11" id="KW-0057">Aromatic amino acid biosynthesis</keyword>
<evidence type="ECO:0000256" key="1">
    <source>
        <dbReference type="ARBA" id="ARBA00004842"/>
    </source>
</evidence>
<evidence type="ECO:0000256" key="4">
    <source>
        <dbReference type="ARBA" id="ARBA00022605"/>
    </source>
</evidence>
<dbReference type="GO" id="GO:0009423">
    <property type="term" value="P:chorismate biosynthetic process"/>
    <property type="evidence" value="ECO:0007669"/>
    <property type="project" value="UniProtKB-UniRule"/>
</dbReference>
<name>A0AA35G8C5_9FIRM</name>
<dbReference type="GO" id="GO:0000287">
    <property type="term" value="F:magnesium ion binding"/>
    <property type="evidence" value="ECO:0007669"/>
    <property type="project" value="UniProtKB-UniRule"/>
</dbReference>
<keyword evidence="5 11" id="KW-0808">Transferase</keyword>
<evidence type="ECO:0000313" key="13">
    <source>
        <dbReference type="Proteomes" id="UP001163687"/>
    </source>
</evidence>
<dbReference type="GO" id="GO:0005524">
    <property type="term" value="F:ATP binding"/>
    <property type="evidence" value="ECO:0007669"/>
    <property type="project" value="UniProtKB-UniRule"/>
</dbReference>
<dbReference type="GO" id="GO:0005829">
    <property type="term" value="C:cytosol"/>
    <property type="evidence" value="ECO:0007669"/>
    <property type="project" value="TreeGrafter"/>
</dbReference>
<keyword evidence="4 11" id="KW-0028">Amino-acid biosynthesis</keyword>
<dbReference type="Proteomes" id="UP001163687">
    <property type="component" value="Chromosome"/>
</dbReference>
<feature type="binding site" evidence="11">
    <location>
        <position position="71"/>
    </location>
    <ligand>
        <name>substrate</name>
    </ligand>
</feature>
<dbReference type="SUPFAM" id="SSF52540">
    <property type="entry name" value="P-loop containing nucleoside triphosphate hydrolases"/>
    <property type="match status" value="1"/>
</dbReference>
<dbReference type="GO" id="GO:0004765">
    <property type="term" value="F:shikimate kinase activity"/>
    <property type="evidence" value="ECO:0007669"/>
    <property type="project" value="UniProtKB-UniRule"/>
</dbReference>
<dbReference type="EC" id="2.7.1.71" evidence="3 11"/>
<dbReference type="RefSeq" id="WP_264844351.1">
    <property type="nucleotide sequence ID" value="NZ_AP025628.1"/>
</dbReference>
<dbReference type="PANTHER" id="PTHR21087:SF16">
    <property type="entry name" value="SHIKIMATE KINASE 1, CHLOROPLASTIC"/>
    <property type="match status" value="1"/>
</dbReference>
<comment type="caution">
    <text evidence="11">Lacks conserved residue(s) required for the propagation of feature annotation.</text>
</comment>
<gene>
    <name evidence="11 12" type="primary">aroK</name>
    <name evidence="12" type="ORF">caldi_13780</name>
</gene>
<keyword evidence="11" id="KW-0479">Metal-binding</keyword>
<dbReference type="HAMAP" id="MF_00109">
    <property type="entry name" value="Shikimate_kinase"/>
    <property type="match status" value="1"/>
</dbReference>
<comment type="catalytic activity">
    <reaction evidence="10 11">
        <text>shikimate + ATP = 3-phosphoshikimate + ADP + H(+)</text>
        <dbReference type="Rhea" id="RHEA:13121"/>
        <dbReference type="ChEBI" id="CHEBI:15378"/>
        <dbReference type="ChEBI" id="CHEBI:30616"/>
        <dbReference type="ChEBI" id="CHEBI:36208"/>
        <dbReference type="ChEBI" id="CHEBI:145989"/>
        <dbReference type="ChEBI" id="CHEBI:456216"/>
        <dbReference type="EC" id="2.7.1.71"/>
    </reaction>
</comment>
<dbReference type="AlphaFoldDB" id="A0AA35G8C5"/>
<dbReference type="InterPro" id="IPR031322">
    <property type="entry name" value="Shikimate/glucono_kinase"/>
</dbReference>
<keyword evidence="6 11" id="KW-0547">Nucleotide-binding</keyword>
<dbReference type="PROSITE" id="PS01128">
    <property type="entry name" value="SHIKIMATE_KINASE"/>
    <property type="match status" value="1"/>
</dbReference>
<comment type="similarity">
    <text evidence="2 11">Belongs to the shikimate kinase family.</text>
</comment>
<comment type="pathway">
    <text evidence="1 11">Metabolic intermediate biosynthesis; chorismate biosynthesis; chorismate from D-erythrose 4-phosphate and phosphoenolpyruvate: step 5/7.</text>
</comment>
<evidence type="ECO:0000256" key="8">
    <source>
        <dbReference type="ARBA" id="ARBA00022840"/>
    </source>
</evidence>
<dbReference type="InterPro" id="IPR027417">
    <property type="entry name" value="P-loop_NTPase"/>
</dbReference>
<protein>
    <recommendedName>
        <fullName evidence="3 11">Shikimate kinase</fullName>
        <shortName evidence="11">SK</shortName>
        <ecNumber evidence="3 11">2.7.1.71</ecNumber>
    </recommendedName>
</protein>
<feature type="binding site" evidence="11">
    <location>
        <begin position="25"/>
        <end position="30"/>
    </location>
    <ligand>
        <name>ATP</name>
        <dbReference type="ChEBI" id="CHEBI:30616"/>
    </ligand>
</feature>
<comment type="cofactor">
    <cofactor evidence="11">
        <name>Mg(2+)</name>
        <dbReference type="ChEBI" id="CHEBI:18420"/>
    </cofactor>
    <text evidence="11">Binds 1 Mg(2+) ion per subunit.</text>
</comment>
<evidence type="ECO:0000256" key="6">
    <source>
        <dbReference type="ARBA" id="ARBA00022741"/>
    </source>
</evidence>
<dbReference type="InterPro" id="IPR000623">
    <property type="entry name" value="Shikimate_kinase/TSH1"/>
</dbReference>
<evidence type="ECO:0000256" key="3">
    <source>
        <dbReference type="ARBA" id="ARBA00012154"/>
    </source>
</evidence>
<comment type="subcellular location">
    <subcellularLocation>
        <location evidence="11">Cytoplasm</location>
    </subcellularLocation>
</comment>
<reference evidence="12" key="1">
    <citation type="submission" date="2022-03" db="EMBL/GenBank/DDBJ databases">
        <title>Complete genome sequence of Caldinitratiruptor microaerophilus.</title>
        <authorList>
            <person name="Mukaiyama R."/>
            <person name="Nishiyama T."/>
            <person name="Ueda K."/>
        </authorList>
    </citation>
    <scope>NUCLEOTIDE SEQUENCE</scope>
    <source>
        <strain evidence="12">JCM 16183</strain>
    </source>
</reference>
<dbReference type="KEGG" id="cmic:caldi_13780"/>
<feature type="binding site" evidence="11">
    <location>
        <position position="93"/>
    </location>
    <ligand>
        <name>substrate</name>
    </ligand>
</feature>
<dbReference type="GO" id="GO:0009073">
    <property type="term" value="P:aromatic amino acid family biosynthetic process"/>
    <property type="evidence" value="ECO:0007669"/>
    <property type="project" value="UniProtKB-KW"/>
</dbReference>
<keyword evidence="8 11" id="KW-0067">ATP-binding</keyword>
<evidence type="ECO:0000256" key="7">
    <source>
        <dbReference type="ARBA" id="ARBA00022777"/>
    </source>
</evidence>
<keyword evidence="13" id="KW-1185">Reference proteome</keyword>
<keyword evidence="11" id="KW-0963">Cytoplasm</keyword>
<evidence type="ECO:0000256" key="11">
    <source>
        <dbReference type="HAMAP-Rule" id="MF_00109"/>
    </source>
</evidence>
<dbReference type="Gene3D" id="3.40.50.300">
    <property type="entry name" value="P-loop containing nucleotide triphosphate hydrolases"/>
    <property type="match status" value="1"/>
</dbReference>
<feature type="binding site" evidence="11">
    <location>
        <position position="134"/>
    </location>
    <ligand>
        <name>ATP</name>
        <dbReference type="ChEBI" id="CHEBI:30616"/>
    </ligand>
</feature>
<keyword evidence="11" id="KW-0460">Magnesium</keyword>
<dbReference type="CDD" id="cd00464">
    <property type="entry name" value="SK"/>
    <property type="match status" value="1"/>
</dbReference>
<evidence type="ECO:0000256" key="10">
    <source>
        <dbReference type="ARBA" id="ARBA00048567"/>
    </source>
</evidence>
<dbReference type="GO" id="GO:0008652">
    <property type="term" value="P:amino acid biosynthetic process"/>
    <property type="evidence" value="ECO:0007669"/>
    <property type="project" value="UniProtKB-KW"/>
</dbReference>
<evidence type="ECO:0000256" key="9">
    <source>
        <dbReference type="ARBA" id="ARBA00023141"/>
    </source>
</evidence>
<dbReference type="PRINTS" id="PR01100">
    <property type="entry name" value="SHIKIMTKNASE"/>
</dbReference>
<dbReference type="Pfam" id="PF01202">
    <property type="entry name" value="SKI"/>
    <property type="match status" value="1"/>
</dbReference>
<comment type="subunit">
    <text evidence="11">Monomer.</text>
</comment>
<feature type="binding site" evidence="11">
    <location>
        <position position="47"/>
    </location>
    <ligand>
        <name>substrate</name>
    </ligand>
</feature>
<feature type="binding site" evidence="11">
    <location>
        <position position="29"/>
    </location>
    <ligand>
        <name>Mg(2+)</name>
        <dbReference type="ChEBI" id="CHEBI:18420"/>
    </ligand>
</feature>
<sequence length="189" mass="20490">MGTWPTSGPAEDRPPGNLYLVGLMGSGKTTVARIVAARLGWPWLDTDDLVQRDAGRTIPEIFAAEGEAGFRRREHEALARVAREGGRVVATGGGIVLLPENRALLRSTGFTVYLEVPPEELHRRLSRGRGLASRPLLSVPDPLGRLRALLAEREPLYREVAHAVVSGRRGPPAAVAERVVAAWRRRGGS</sequence>
<dbReference type="InterPro" id="IPR023000">
    <property type="entry name" value="Shikimate_kinase_CS"/>
</dbReference>
<proteinExistence type="inferred from homology"/>
<dbReference type="PANTHER" id="PTHR21087">
    <property type="entry name" value="SHIKIMATE KINASE"/>
    <property type="match status" value="1"/>
</dbReference>
<accession>A0AA35G8C5</accession>
<keyword evidence="7 11" id="KW-0418">Kinase</keyword>
<organism evidence="12 13">
    <name type="scientific">Caldinitratiruptor microaerophilus</name>
    <dbReference type="NCBI Taxonomy" id="671077"/>
    <lineage>
        <taxon>Bacteria</taxon>
        <taxon>Bacillati</taxon>
        <taxon>Bacillota</taxon>
        <taxon>Clostridia</taxon>
        <taxon>Eubacteriales</taxon>
        <taxon>Symbiobacteriaceae</taxon>
        <taxon>Caldinitratiruptor</taxon>
    </lineage>
</organism>
<dbReference type="EMBL" id="AP025628">
    <property type="protein sequence ID" value="BDG60288.1"/>
    <property type="molecule type" value="Genomic_DNA"/>
</dbReference>
<feature type="binding site" evidence="11">
    <location>
        <position position="153"/>
    </location>
    <ligand>
        <name>substrate</name>
    </ligand>
</feature>
<evidence type="ECO:0000313" key="12">
    <source>
        <dbReference type="EMBL" id="BDG60288.1"/>
    </source>
</evidence>
<evidence type="ECO:0000256" key="5">
    <source>
        <dbReference type="ARBA" id="ARBA00022679"/>
    </source>
</evidence>
<comment type="function">
    <text evidence="11">Catalyzes the specific phosphorylation of the 3-hydroxyl group of shikimic acid using ATP as a cosubstrate.</text>
</comment>
<evidence type="ECO:0000256" key="2">
    <source>
        <dbReference type="ARBA" id="ARBA00006997"/>
    </source>
</evidence>